<keyword evidence="13" id="KW-0378">Hydrolase</keyword>
<reference evidence="13 14" key="1">
    <citation type="submission" date="2019-05" db="EMBL/GenBank/DDBJ databases">
        <authorList>
            <consortium name="Pathogen Informatics"/>
        </authorList>
    </citation>
    <scope>NUCLEOTIDE SEQUENCE [LARGE SCALE GENOMIC DNA]</scope>
    <source>
        <strain evidence="13 14">NCTC503</strain>
    </source>
</reference>
<dbReference type="KEGG" id="hhw:NCTC503_02264"/>
<proteinExistence type="inferred from homology"/>
<dbReference type="Pfam" id="PF00119">
    <property type="entry name" value="ATP-synt_A"/>
    <property type="match status" value="1"/>
</dbReference>
<dbReference type="SUPFAM" id="SSF81336">
    <property type="entry name" value="F1F0 ATP synthase subunit A"/>
    <property type="match status" value="1"/>
</dbReference>
<dbReference type="GO" id="GO:0005886">
    <property type="term" value="C:plasma membrane"/>
    <property type="evidence" value="ECO:0007669"/>
    <property type="project" value="UniProtKB-SubCell"/>
</dbReference>
<evidence type="ECO:0000256" key="12">
    <source>
        <dbReference type="RuleBase" id="RU000483"/>
    </source>
</evidence>
<keyword evidence="3 11" id="KW-0813">Transport</keyword>
<feature type="transmembrane region" description="Helical" evidence="11">
    <location>
        <begin position="177"/>
        <end position="201"/>
    </location>
</feature>
<gene>
    <name evidence="11 13" type="primary">atpB</name>
    <name evidence="13" type="ORF">NCTC503_02264</name>
</gene>
<name>A0A4U9RT44_HATHI</name>
<feature type="transmembrane region" description="Helical" evidence="11">
    <location>
        <begin position="20"/>
        <end position="42"/>
    </location>
</feature>
<dbReference type="PRINTS" id="PR00123">
    <property type="entry name" value="ATPASEA"/>
</dbReference>
<dbReference type="InterPro" id="IPR045082">
    <property type="entry name" value="ATP_syn_F0_a_bact/chloroplast"/>
</dbReference>
<evidence type="ECO:0000256" key="10">
    <source>
        <dbReference type="ARBA" id="ARBA00023310"/>
    </source>
</evidence>
<dbReference type="InterPro" id="IPR000568">
    <property type="entry name" value="ATP_synth_F0_asu"/>
</dbReference>
<dbReference type="GO" id="GO:0042777">
    <property type="term" value="P:proton motive force-driven plasma membrane ATP synthesis"/>
    <property type="evidence" value="ECO:0007669"/>
    <property type="project" value="TreeGrafter"/>
</dbReference>
<keyword evidence="10 11" id="KW-0066">ATP synthesis</keyword>
<keyword evidence="7 11" id="KW-1133">Transmembrane helix</keyword>
<dbReference type="HAMAP" id="MF_01393">
    <property type="entry name" value="ATP_synth_a_bact"/>
    <property type="match status" value="1"/>
</dbReference>
<dbReference type="InterPro" id="IPR023011">
    <property type="entry name" value="ATP_synth_F0_asu_AS"/>
</dbReference>
<evidence type="ECO:0000256" key="9">
    <source>
        <dbReference type="ARBA" id="ARBA00023136"/>
    </source>
</evidence>
<keyword evidence="14" id="KW-1185">Reference proteome</keyword>
<dbReference type="Proteomes" id="UP000308489">
    <property type="component" value="Chromosome 1"/>
</dbReference>
<feature type="transmembrane region" description="Helical" evidence="11">
    <location>
        <begin position="78"/>
        <end position="101"/>
    </location>
</feature>
<keyword evidence="8 11" id="KW-0406">Ion transport</keyword>
<dbReference type="PANTHER" id="PTHR42823:SF3">
    <property type="entry name" value="ATP SYNTHASE SUBUNIT A, CHLOROPLASTIC"/>
    <property type="match status" value="1"/>
</dbReference>
<evidence type="ECO:0000256" key="2">
    <source>
        <dbReference type="ARBA" id="ARBA00006810"/>
    </source>
</evidence>
<evidence type="ECO:0000256" key="8">
    <source>
        <dbReference type="ARBA" id="ARBA00023065"/>
    </source>
</evidence>
<accession>A0A4U9RT44</accession>
<dbReference type="InterPro" id="IPR035908">
    <property type="entry name" value="F0_ATP_A_sf"/>
</dbReference>
<evidence type="ECO:0000256" key="5">
    <source>
        <dbReference type="ARBA" id="ARBA00022692"/>
    </source>
</evidence>
<keyword evidence="5 11" id="KW-0812">Transmembrane</keyword>
<sequence>MLLEDIILLNFKLFGYPMDFTLSMLIQCIVTIFIVFLILFFSRNLKKFPDRRQSVAEIFVETVDKLIKDNMGDKFRGFIPFFGTLSVYIILLNLVGLFGIKPPTTDYNVALGLGLISFIVIQGYTIKKIGVAHYFLGYAKPISILLPINILERIAFPISLSLRLFGNMFAATMIMDLIYSGLGSVSPIAEIGIPIFFHGYFDIFDGTLQMVIFIMLTMINVKIISEH</sequence>
<dbReference type="AlphaFoldDB" id="A0A4U9RT44"/>
<evidence type="ECO:0000256" key="4">
    <source>
        <dbReference type="ARBA" id="ARBA00022547"/>
    </source>
</evidence>
<feature type="transmembrane region" description="Helical" evidence="11">
    <location>
        <begin position="107"/>
        <end position="126"/>
    </location>
</feature>
<dbReference type="GO" id="GO:0046933">
    <property type="term" value="F:proton-transporting ATP synthase activity, rotational mechanism"/>
    <property type="evidence" value="ECO:0007669"/>
    <property type="project" value="UniProtKB-UniRule"/>
</dbReference>
<dbReference type="NCBIfam" id="NF004484">
    <property type="entry name" value="PRK05815.3-2"/>
    <property type="match status" value="1"/>
</dbReference>
<evidence type="ECO:0000256" key="7">
    <source>
        <dbReference type="ARBA" id="ARBA00022989"/>
    </source>
</evidence>
<organism evidence="13 14">
    <name type="scientific">Hathewaya histolytica</name>
    <name type="common">Clostridium histolyticum</name>
    <dbReference type="NCBI Taxonomy" id="1498"/>
    <lineage>
        <taxon>Bacteria</taxon>
        <taxon>Bacillati</taxon>
        <taxon>Bacillota</taxon>
        <taxon>Clostridia</taxon>
        <taxon>Eubacteriales</taxon>
        <taxon>Clostridiaceae</taxon>
        <taxon>Hathewaya</taxon>
    </lineage>
</organism>
<comment type="subcellular location">
    <subcellularLocation>
        <location evidence="11 12">Cell membrane</location>
        <topology evidence="11 12">Multi-pass membrane protein</topology>
    </subcellularLocation>
    <subcellularLocation>
        <location evidence="1">Membrane</location>
        <topology evidence="1">Multi-pass membrane protein</topology>
    </subcellularLocation>
</comment>
<dbReference type="EMBL" id="LR590481">
    <property type="protein sequence ID" value="VTQ94143.1"/>
    <property type="molecule type" value="Genomic_DNA"/>
</dbReference>
<protein>
    <recommendedName>
        <fullName evidence="11 12">ATP synthase subunit a</fullName>
    </recommendedName>
    <alternativeName>
        <fullName evidence="11">ATP synthase F0 sector subunit a</fullName>
    </alternativeName>
    <alternativeName>
        <fullName evidence="11">F-ATPase subunit 6</fullName>
    </alternativeName>
</protein>
<dbReference type="Gene3D" id="1.20.120.220">
    <property type="entry name" value="ATP synthase, F0 complex, subunit A"/>
    <property type="match status" value="1"/>
</dbReference>
<evidence type="ECO:0000256" key="3">
    <source>
        <dbReference type="ARBA" id="ARBA00022448"/>
    </source>
</evidence>
<dbReference type="PROSITE" id="PS00449">
    <property type="entry name" value="ATPASE_A"/>
    <property type="match status" value="1"/>
</dbReference>
<evidence type="ECO:0000256" key="11">
    <source>
        <dbReference type="HAMAP-Rule" id="MF_01393"/>
    </source>
</evidence>
<dbReference type="GO" id="GO:0045259">
    <property type="term" value="C:proton-transporting ATP synthase complex"/>
    <property type="evidence" value="ECO:0007669"/>
    <property type="project" value="UniProtKB-KW"/>
</dbReference>
<dbReference type="OrthoDB" id="9789241at2"/>
<evidence type="ECO:0000313" key="14">
    <source>
        <dbReference type="Proteomes" id="UP000308489"/>
    </source>
</evidence>
<evidence type="ECO:0000256" key="6">
    <source>
        <dbReference type="ARBA" id="ARBA00022781"/>
    </source>
</evidence>
<comment type="function">
    <text evidence="11 12">Key component of the proton channel; it plays a direct role in the translocation of protons across the membrane.</text>
</comment>
<keyword evidence="6 11" id="KW-0375">Hydrogen ion transport</keyword>
<evidence type="ECO:0000313" key="13">
    <source>
        <dbReference type="EMBL" id="VTQ94143.1"/>
    </source>
</evidence>
<evidence type="ECO:0000256" key="1">
    <source>
        <dbReference type="ARBA" id="ARBA00004141"/>
    </source>
</evidence>
<keyword evidence="4 11" id="KW-0138">CF(0)</keyword>
<dbReference type="CDD" id="cd00310">
    <property type="entry name" value="ATP-synt_Fo_a_6"/>
    <property type="match status" value="1"/>
</dbReference>
<dbReference type="RefSeq" id="WP_138211329.1">
    <property type="nucleotide sequence ID" value="NZ_CBCSDB010000005.1"/>
</dbReference>
<dbReference type="NCBIfam" id="TIGR01131">
    <property type="entry name" value="ATP_synt_6_or_A"/>
    <property type="match status" value="1"/>
</dbReference>
<keyword evidence="11" id="KW-1003">Cell membrane</keyword>
<dbReference type="GO" id="GO:0016787">
    <property type="term" value="F:hydrolase activity"/>
    <property type="evidence" value="ECO:0007669"/>
    <property type="project" value="UniProtKB-KW"/>
</dbReference>
<comment type="similarity">
    <text evidence="2 11 12">Belongs to the ATPase A chain family.</text>
</comment>
<keyword evidence="9 11" id="KW-0472">Membrane</keyword>
<dbReference type="PANTHER" id="PTHR42823">
    <property type="entry name" value="ATP SYNTHASE SUBUNIT A, CHLOROPLASTIC"/>
    <property type="match status" value="1"/>
</dbReference>
<feature type="transmembrane region" description="Helical" evidence="11">
    <location>
        <begin position="207"/>
        <end position="225"/>
    </location>
</feature>